<evidence type="ECO:0008006" key="8">
    <source>
        <dbReference type="Google" id="ProtNLM"/>
    </source>
</evidence>
<dbReference type="RefSeq" id="WP_208889592.1">
    <property type="nucleotide sequence ID" value="NZ_CP019336.1"/>
</dbReference>
<evidence type="ECO:0000256" key="5">
    <source>
        <dbReference type="ARBA" id="ARBA00023014"/>
    </source>
</evidence>
<keyword evidence="2" id="KW-0479">Metal-binding</keyword>
<organism evidence="6 7">
    <name type="scientific">Polaribacter sejongensis</name>
    <dbReference type="NCBI Taxonomy" id="985043"/>
    <lineage>
        <taxon>Bacteria</taxon>
        <taxon>Pseudomonadati</taxon>
        <taxon>Bacteroidota</taxon>
        <taxon>Flavobacteriia</taxon>
        <taxon>Flavobacteriales</taxon>
        <taxon>Flavobacteriaceae</taxon>
    </lineage>
</organism>
<dbReference type="EMBL" id="CP019336">
    <property type="protein sequence ID" value="AUC23565.1"/>
    <property type="molecule type" value="Genomic_DNA"/>
</dbReference>
<keyword evidence="4" id="KW-0408">Iron</keyword>
<evidence type="ECO:0000256" key="3">
    <source>
        <dbReference type="ARBA" id="ARBA00023002"/>
    </source>
</evidence>
<dbReference type="PANTHER" id="PTHR43498">
    <property type="entry name" value="FERREDOXIN:COB-COM HETERODISULFIDE REDUCTASE SUBUNIT A"/>
    <property type="match status" value="1"/>
</dbReference>
<name>A0ABN5FHH0_9FLAO</name>
<evidence type="ECO:0000256" key="4">
    <source>
        <dbReference type="ARBA" id="ARBA00023004"/>
    </source>
</evidence>
<dbReference type="PRINTS" id="PR00411">
    <property type="entry name" value="PNDRDTASEI"/>
</dbReference>
<dbReference type="SUPFAM" id="SSF51905">
    <property type="entry name" value="FAD/NAD(P)-binding domain"/>
    <property type="match status" value="1"/>
</dbReference>
<evidence type="ECO:0000313" key="6">
    <source>
        <dbReference type="EMBL" id="AUC23565.1"/>
    </source>
</evidence>
<keyword evidence="3" id="KW-0560">Oxidoreductase</keyword>
<keyword evidence="7" id="KW-1185">Reference proteome</keyword>
<keyword evidence="5" id="KW-0411">Iron-sulfur</keyword>
<dbReference type="Proteomes" id="UP000232721">
    <property type="component" value="Chromosome"/>
</dbReference>
<reference evidence="6 7" key="1">
    <citation type="submission" date="2017-02" db="EMBL/GenBank/DDBJ databases">
        <title>Trade-off between light-utilization and light-protection in marine flavobacteria.</title>
        <authorList>
            <person name="Kumagai Y."/>
            <person name="Yoshizawa S."/>
            <person name="Kogure K."/>
            <person name="Iwasaki W."/>
        </authorList>
    </citation>
    <scope>NUCLEOTIDE SEQUENCE [LARGE SCALE GENOMIC DNA]</scope>
    <source>
        <strain evidence="6 7">KCTC 23670</strain>
    </source>
</reference>
<accession>A0ABN5FHH0</accession>
<dbReference type="Pfam" id="PF12831">
    <property type="entry name" value="FAD_oxidored"/>
    <property type="match status" value="1"/>
</dbReference>
<dbReference type="InterPro" id="IPR039650">
    <property type="entry name" value="HdrA-like"/>
</dbReference>
<gene>
    <name evidence="6" type="ORF">BTO15_16295</name>
</gene>
<keyword evidence="1" id="KW-0004">4Fe-4S</keyword>
<evidence type="ECO:0000256" key="2">
    <source>
        <dbReference type="ARBA" id="ARBA00022723"/>
    </source>
</evidence>
<evidence type="ECO:0000256" key="1">
    <source>
        <dbReference type="ARBA" id="ARBA00022485"/>
    </source>
</evidence>
<protein>
    <recommendedName>
        <fullName evidence="8">Glucose-inhibited division protein A</fullName>
    </recommendedName>
</protein>
<dbReference type="PANTHER" id="PTHR43498:SF1">
    <property type="entry name" value="COB--COM HETERODISULFIDE REDUCTASE IRON-SULFUR SUBUNIT A"/>
    <property type="match status" value="1"/>
</dbReference>
<sequence>MKTFKTTLIDGYDVIVVGGGVSGSHAAIASAKTGAKTLLIEQFGFLGGSLTAMGVGPMMTFHNKSGRQLVFGSPNDMVNRLIEKGASPGHILDSTGYCSTVTPFDAEMLKVTLEDMVVEAGAEILYHTRLIDIAQDGNKIKSVFIHNKGGIQEIPAKIFIDASGDSEMVKLSGVPFTEGRPGDGKSQPMTTNIKVGNVETKKLREYMINNWDQFDADERAEDKAEVLKRTKRISTWGFYDLWNAAKEKGEVTIPRDNVLFFETNTEGEFIFNTSRVLGFNPVNPFDLSKAETLGRKQCVEIYKFLKKYAPGFENATFVSTAPHIGVRESRHPLAKKVLVSDDLVNEVRFKEVIAVGGYPIDIHSPDGGNTDSVHLNAEGAYYIPKDSLLVNEVENLVLSGRAIGADHHASAAVRVTPIAMAIGQGAGTLAALSVLNNVSPEELDYSKLEAKLKEHGAYLGE</sequence>
<dbReference type="Gene3D" id="3.50.50.60">
    <property type="entry name" value="FAD/NAD(P)-binding domain"/>
    <property type="match status" value="1"/>
</dbReference>
<proteinExistence type="predicted"/>
<evidence type="ECO:0000313" key="7">
    <source>
        <dbReference type="Proteomes" id="UP000232721"/>
    </source>
</evidence>
<dbReference type="InterPro" id="IPR036188">
    <property type="entry name" value="FAD/NAD-bd_sf"/>
</dbReference>